<evidence type="ECO:0000313" key="2">
    <source>
        <dbReference type="Proteomes" id="UP000222106"/>
    </source>
</evidence>
<dbReference type="Gene3D" id="3.40.50.2000">
    <property type="entry name" value="Glycogen Phosphorylase B"/>
    <property type="match status" value="2"/>
</dbReference>
<dbReference type="RefSeq" id="WP_098482923.1">
    <property type="nucleotide sequence ID" value="NZ_PDJI01000004.1"/>
</dbReference>
<organism evidence="1 2">
    <name type="scientific">Georgenia soli</name>
    <dbReference type="NCBI Taxonomy" id="638953"/>
    <lineage>
        <taxon>Bacteria</taxon>
        <taxon>Bacillati</taxon>
        <taxon>Actinomycetota</taxon>
        <taxon>Actinomycetes</taxon>
        <taxon>Micrococcales</taxon>
        <taxon>Bogoriellaceae</taxon>
        <taxon>Georgenia</taxon>
    </lineage>
</organism>
<keyword evidence="2" id="KW-1185">Reference proteome</keyword>
<keyword evidence="1" id="KW-0808">Transferase</keyword>
<dbReference type="OrthoDB" id="3676510at2"/>
<evidence type="ECO:0000313" key="1">
    <source>
        <dbReference type="EMBL" id="PFG38700.1"/>
    </source>
</evidence>
<reference evidence="1 2" key="1">
    <citation type="submission" date="2017-10" db="EMBL/GenBank/DDBJ databases">
        <title>Sequencing the genomes of 1000 actinobacteria strains.</title>
        <authorList>
            <person name="Klenk H.-P."/>
        </authorList>
    </citation>
    <scope>NUCLEOTIDE SEQUENCE [LARGE SCALE GENOMIC DNA]</scope>
    <source>
        <strain evidence="1 2">DSM 21838</strain>
    </source>
</reference>
<dbReference type="GO" id="GO:0016740">
    <property type="term" value="F:transferase activity"/>
    <property type="evidence" value="ECO:0007669"/>
    <property type="project" value="UniProtKB-KW"/>
</dbReference>
<protein>
    <submittedName>
        <fullName evidence="1">Glycosyltransferase involved in cell wall biosynthesis</fullName>
    </submittedName>
</protein>
<gene>
    <name evidence="1" type="ORF">ATJ97_1186</name>
</gene>
<comment type="caution">
    <text evidence="1">The sequence shown here is derived from an EMBL/GenBank/DDBJ whole genome shotgun (WGS) entry which is preliminary data.</text>
</comment>
<proteinExistence type="predicted"/>
<name>A0A2A9EKD6_9MICO</name>
<accession>A0A2A9EKD6</accession>
<dbReference type="EMBL" id="PDJI01000004">
    <property type="protein sequence ID" value="PFG38700.1"/>
    <property type="molecule type" value="Genomic_DNA"/>
</dbReference>
<dbReference type="AlphaFoldDB" id="A0A2A9EKD6"/>
<dbReference type="Proteomes" id="UP000222106">
    <property type="component" value="Unassembled WGS sequence"/>
</dbReference>
<dbReference type="SUPFAM" id="SSF53756">
    <property type="entry name" value="UDP-Glycosyltransferase/glycogen phosphorylase"/>
    <property type="match status" value="1"/>
</dbReference>
<sequence length="329" mass="35083">MTDPGPRVLHVNDCARVAHNLVTAARSRGYRWRHLPPAAVRPSGPTPSGIGRVRWLPYVLRRRAELTRAQVAHVHYATSVPLVTAGSMPRRPYFLHLHGTDIREQWSAPATRDLVRRAVDGAMGVYYTNLDTAENATAARADAEFMPAFVDVANLPAWRPGTRAAPTVVFASRWGPEKGAERMIDVAGALRAAVPAVRLVGLDWGPLAAQARAAGVELVGPLPHDGYLELLAGADLVVGQATGLLGVSELEALAIGAPLAMPGTPWRYPDGAAPPVVAGSPAEVAEQARGVLADPVAAAVRLGGRDWARANFVAERYVDELQRRYAAAV</sequence>